<proteinExistence type="predicted"/>
<comment type="caution">
    <text evidence="2">The sequence shown here is derived from an EMBL/GenBank/DDBJ whole genome shotgun (WGS) entry which is preliminary data.</text>
</comment>
<keyword evidence="1" id="KW-0812">Transmembrane</keyword>
<dbReference type="Proteomes" id="UP001190700">
    <property type="component" value="Unassembled WGS sequence"/>
</dbReference>
<gene>
    <name evidence="2" type="ORF">CYMTET_34594</name>
</gene>
<dbReference type="AlphaFoldDB" id="A0AAE0KPQ2"/>
<evidence type="ECO:0000313" key="3">
    <source>
        <dbReference type="Proteomes" id="UP001190700"/>
    </source>
</evidence>
<sequence length="326" mass="34913">MWQRTALNAQLPPAQHCADMVARASWKLQQSAPLPRGFNYIDAGGCGSASVDVGSTCHGDAPQSDSEHDAPQSVVPCRAVAGCGKPPPGLRQSARVSLMMALIMSFAASYVLVTCGFGVVAIISSRLAPNSPGVALTAPDRTRANAVLSSSLGVDIIKRISRDALGSKDVTFHGNEKDRNVLWTPIVKSMQTAFEQKEPANNVLLYLADATKKVNAIYNGILFSTLTSLTSPKSTARRWVEASGRASPRDGMRALLEVTKRLIPRVVRPLGHYEELCSIFFDSTRDPDPLIQDFNACLTAISSGASGVLDDMVAKKQLLASLDLDF</sequence>
<evidence type="ECO:0000313" key="2">
    <source>
        <dbReference type="EMBL" id="KAK3256261.1"/>
    </source>
</evidence>
<organism evidence="2 3">
    <name type="scientific">Cymbomonas tetramitiformis</name>
    <dbReference type="NCBI Taxonomy" id="36881"/>
    <lineage>
        <taxon>Eukaryota</taxon>
        <taxon>Viridiplantae</taxon>
        <taxon>Chlorophyta</taxon>
        <taxon>Pyramimonadophyceae</taxon>
        <taxon>Pyramimonadales</taxon>
        <taxon>Pyramimonadaceae</taxon>
        <taxon>Cymbomonas</taxon>
    </lineage>
</organism>
<accession>A0AAE0KPQ2</accession>
<reference evidence="2 3" key="1">
    <citation type="journal article" date="2015" name="Genome Biol. Evol.">
        <title>Comparative Genomics of a Bacterivorous Green Alga Reveals Evolutionary Causalities and Consequences of Phago-Mixotrophic Mode of Nutrition.</title>
        <authorList>
            <person name="Burns J.A."/>
            <person name="Paasch A."/>
            <person name="Narechania A."/>
            <person name="Kim E."/>
        </authorList>
    </citation>
    <scope>NUCLEOTIDE SEQUENCE [LARGE SCALE GENOMIC DNA]</scope>
    <source>
        <strain evidence="2 3">PLY_AMNH</strain>
    </source>
</reference>
<name>A0AAE0KPQ2_9CHLO</name>
<keyword evidence="3" id="KW-1185">Reference proteome</keyword>
<protein>
    <submittedName>
        <fullName evidence="2">Uncharacterized protein</fullName>
    </submittedName>
</protein>
<keyword evidence="1" id="KW-1133">Transmembrane helix</keyword>
<dbReference type="EMBL" id="LGRX02021829">
    <property type="protein sequence ID" value="KAK3256261.1"/>
    <property type="molecule type" value="Genomic_DNA"/>
</dbReference>
<feature type="transmembrane region" description="Helical" evidence="1">
    <location>
        <begin position="98"/>
        <end position="123"/>
    </location>
</feature>
<evidence type="ECO:0000256" key="1">
    <source>
        <dbReference type="SAM" id="Phobius"/>
    </source>
</evidence>
<keyword evidence="1" id="KW-0472">Membrane</keyword>